<keyword evidence="2" id="KW-0813">Transport</keyword>
<evidence type="ECO:0000256" key="4">
    <source>
        <dbReference type="ARBA" id="ARBA00022496"/>
    </source>
</evidence>
<reference evidence="11 12" key="1">
    <citation type="submission" date="2015-09" db="EMBL/GenBank/DDBJ databases">
        <title>Identification and resolution of microdiversity through metagenomic sequencing of parallel consortia.</title>
        <authorList>
            <person name="Nelson W.C."/>
            <person name="Romine M.F."/>
            <person name="Lindemann S.R."/>
        </authorList>
    </citation>
    <scope>NUCLEOTIDE SEQUENCE [LARGE SCALE GENOMIC DNA]</scope>
    <source>
        <strain evidence="11">HL-49</strain>
    </source>
</reference>
<sequence>MDQVLTGKNLSLGYEKGQDRKVILSDLNFQLYSGQLTCLLGPNGVGKSTLVKAILGRIRPFEGEIKLLDKSPVDYPREKLSKKLSVVLSEPIIPAQMTVEQLVGLGRTPYLKWSGTLSELDRKYVNEALAATKMDFLRKERLGELSDGQRQKAMIARALAQDGKVVILDEPTSHLDLVNRHEIMFLLQDIAKNQDKAILVVTHDLDIAIETAHQLWLMNCGSPLIAGLPEDLILNALINELLPKDRFFFDPKRGKVNLRSEDSGWEIQGSEDLVFWLEKALKKRKSTFRTEERIQVLENPFRIRVGERIYHSIAEFFEKSQTSLG</sequence>
<feature type="domain" description="ABC transporter" evidence="10">
    <location>
        <begin position="5"/>
        <end position="245"/>
    </location>
</feature>
<dbReference type="Gene3D" id="3.40.50.300">
    <property type="entry name" value="P-loop containing nucleotide triphosphate hydrolases"/>
    <property type="match status" value="1"/>
</dbReference>
<dbReference type="GO" id="GO:0016887">
    <property type="term" value="F:ATP hydrolysis activity"/>
    <property type="evidence" value="ECO:0007669"/>
    <property type="project" value="InterPro"/>
</dbReference>
<evidence type="ECO:0000256" key="5">
    <source>
        <dbReference type="ARBA" id="ARBA00022741"/>
    </source>
</evidence>
<gene>
    <name evidence="11" type="primary">btuD</name>
    <name evidence="11" type="ORF">HLUCCX10_10350</name>
</gene>
<evidence type="ECO:0000256" key="8">
    <source>
        <dbReference type="ARBA" id="ARBA00023065"/>
    </source>
</evidence>
<dbReference type="GO" id="GO:0005886">
    <property type="term" value="C:plasma membrane"/>
    <property type="evidence" value="ECO:0007669"/>
    <property type="project" value="UniProtKB-SubCell"/>
</dbReference>
<dbReference type="InterPro" id="IPR027417">
    <property type="entry name" value="P-loop_NTPase"/>
</dbReference>
<dbReference type="PANTHER" id="PTHR42771">
    <property type="entry name" value="IRON(3+)-HYDROXAMATE IMPORT ATP-BINDING PROTEIN FHUC"/>
    <property type="match status" value="1"/>
</dbReference>
<accession>A0A0P8AGP4</accession>
<dbReference type="InterPro" id="IPR003593">
    <property type="entry name" value="AAA+_ATPase"/>
</dbReference>
<dbReference type="InterPro" id="IPR051535">
    <property type="entry name" value="Siderophore_ABC-ATPase"/>
</dbReference>
<dbReference type="InterPro" id="IPR003439">
    <property type="entry name" value="ABC_transporter-like_ATP-bd"/>
</dbReference>
<dbReference type="PANTHER" id="PTHR42771:SF2">
    <property type="entry name" value="IRON(3+)-HYDROXAMATE IMPORT ATP-BINDING PROTEIN FHUC"/>
    <property type="match status" value="1"/>
</dbReference>
<keyword evidence="5" id="KW-0547">Nucleotide-binding</keyword>
<dbReference type="eggNOG" id="COG1120">
    <property type="taxonomic scope" value="Bacteria"/>
</dbReference>
<comment type="caution">
    <text evidence="11">The sequence shown here is derived from an EMBL/GenBank/DDBJ whole genome shotgun (WGS) entry which is preliminary data.</text>
</comment>
<dbReference type="PATRIC" id="fig|1305737.6.peg.2651"/>
<organism evidence="11 12">
    <name type="scientific">Algoriphagus marincola HL-49</name>
    <dbReference type="NCBI Taxonomy" id="1305737"/>
    <lineage>
        <taxon>Bacteria</taxon>
        <taxon>Pseudomonadati</taxon>
        <taxon>Bacteroidota</taxon>
        <taxon>Cytophagia</taxon>
        <taxon>Cytophagales</taxon>
        <taxon>Cyclobacteriaceae</taxon>
        <taxon>Algoriphagus</taxon>
    </lineage>
</organism>
<name>A0A0P8AGP4_9BACT</name>
<evidence type="ECO:0000256" key="7">
    <source>
        <dbReference type="ARBA" id="ARBA00023004"/>
    </source>
</evidence>
<evidence type="ECO:0000313" key="11">
    <source>
        <dbReference type="EMBL" id="KPQ14647.1"/>
    </source>
</evidence>
<dbReference type="EMBL" id="LJXT01000061">
    <property type="protein sequence ID" value="KPQ14647.1"/>
    <property type="molecule type" value="Genomic_DNA"/>
</dbReference>
<dbReference type="OrthoDB" id="9787851at2"/>
<keyword evidence="3" id="KW-1003">Cell membrane</keyword>
<keyword evidence="4" id="KW-0410">Iron transport</keyword>
<dbReference type="AlphaFoldDB" id="A0A0P8AGP4"/>
<dbReference type="GO" id="GO:0006826">
    <property type="term" value="P:iron ion transport"/>
    <property type="evidence" value="ECO:0007669"/>
    <property type="project" value="UniProtKB-KW"/>
</dbReference>
<keyword evidence="9" id="KW-0472">Membrane</keyword>
<evidence type="ECO:0000259" key="10">
    <source>
        <dbReference type="PROSITE" id="PS50893"/>
    </source>
</evidence>
<dbReference type="SMART" id="SM00382">
    <property type="entry name" value="AAA"/>
    <property type="match status" value="1"/>
</dbReference>
<evidence type="ECO:0000256" key="2">
    <source>
        <dbReference type="ARBA" id="ARBA00022448"/>
    </source>
</evidence>
<evidence type="ECO:0000256" key="9">
    <source>
        <dbReference type="ARBA" id="ARBA00023136"/>
    </source>
</evidence>
<keyword evidence="6" id="KW-0067">ATP-binding</keyword>
<protein>
    <submittedName>
        <fullName evidence="11">ABC-type cobalamin uptake system ATPase comopnent BtuD</fullName>
    </submittedName>
</protein>
<proteinExistence type="predicted"/>
<keyword evidence="8" id="KW-0406">Ion transport</keyword>
<evidence type="ECO:0000313" key="12">
    <source>
        <dbReference type="Proteomes" id="UP000050421"/>
    </source>
</evidence>
<evidence type="ECO:0000256" key="3">
    <source>
        <dbReference type="ARBA" id="ARBA00022475"/>
    </source>
</evidence>
<dbReference type="GO" id="GO:0005524">
    <property type="term" value="F:ATP binding"/>
    <property type="evidence" value="ECO:0007669"/>
    <property type="project" value="UniProtKB-KW"/>
</dbReference>
<keyword evidence="7" id="KW-0408">Iron</keyword>
<evidence type="ECO:0000256" key="6">
    <source>
        <dbReference type="ARBA" id="ARBA00022840"/>
    </source>
</evidence>
<evidence type="ECO:0000256" key="1">
    <source>
        <dbReference type="ARBA" id="ARBA00004202"/>
    </source>
</evidence>
<dbReference type="Pfam" id="PF00005">
    <property type="entry name" value="ABC_tran"/>
    <property type="match status" value="1"/>
</dbReference>
<dbReference type="SUPFAM" id="SSF52540">
    <property type="entry name" value="P-loop containing nucleoside triphosphate hydrolases"/>
    <property type="match status" value="1"/>
</dbReference>
<dbReference type="STRING" id="1305737.GCA_000526355_00108"/>
<comment type="subcellular location">
    <subcellularLocation>
        <location evidence="1">Cell membrane</location>
        <topology evidence="1">Peripheral membrane protein</topology>
    </subcellularLocation>
</comment>
<dbReference type="PROSITE" id="PS50893">
    <property type="entry name" value="ABC_TRANSPORTER_2"/>
    <property type="match status" value="1"/>
</dbReference>
<dbReference type="Proteomes" id="UP000050421">
    <property type="component" value="Unassembled WGS sequence"/>
</dbReference>